<proteinExistence type="predicted"/>
<organism evidence="2">
    <name type="scientific">Streptomyces sp. NBC_00003</name>
    <dbReference type="NCBI Taxonomy" id="2903608"/>
    <lineage>
        <taxon>Bacteria</taxon>
        <taxon>Bacillati</taxon>
        <taxon>Actinomycetota</taxon>
        <taxon>Actinomycetes</taxon>
        <taxon>Kitasatosporales</taxon>
        <taxon>Streptomycetaceae</taxon>
        <taxon>Streptomyces</taxon>
    </lineage>
</organism>
<feature type="region of interest" description="Disordered" evidence="1">
    <location>
        <begin position="111"/>
        <end position="131"/>
    </location>
</feature>
<evidence type="ECO:0000256" key="1">
    <source>
        <dbReference type="SAM" id="MobiDB-lite"/>
    </source>
</evidence>
<evidence type="ECO:0000313" key="2">
    <source>
        <dbReference type="EMBL" id="WTW63169.1"/>
    </source>
</evidence>
<gene>
    <name evidence="2" type="ORF">OG549_22345</name>
</gene>
<dbReference type="EMBL" id="CP108318">
    <property type="protein sequence ID" value="WTW63169.1"/>
    <property type="molecule type" value="Genomic_DNA"/>
</dbReference>
<reference evidence="2" key="1">
    <citation type="submission" date="2022-10" db="EMBL/GenBank/DDBJ databases">
        <title>The complete genomes of actinobacterial strains from the NBC collection.</title>
        <authorList>
            <person name="Joergensen T.S."/>
            <person name="Alvarez Arevalo M."/>
            <person name="Sterndorff E.B."/>
            <person name="Faurdal D."/>
            <person name="Vuksanovic O."/>
            <person name="Mourched A.-S."/>
            <person name="Charusanti P."/>
            <person name="Shaw S."/>
            <person name="Blin K."/>
            <person name="Weber T."/>
        </authorList>
    </citation>
    <scope>NUCLEOTIDE SEQUENCE</scope>
    <source>
        <strain evidence="2">NBC_00003</strain>
    </source>
</reference>
<protein>
    <submittedName>
        <fullName evidence="2">Uncharacterized protein</fullName>
    </submittedName>
</protein>
<sequence length="131" mass="14332">MFEFEFRGRVYAPHHGPREAVTRLVMDAVEEANTLAAEARKAREGLFGIEEVPAPREHEDDPVMAPGKVIGAVPERVEGKKAVRAIVDAARALGRWEAAERNAYELLASYCSDHGPIGPSRDNGPSGRAER</sequence>
<name>A0AAU2V8X0_9ACTN</name>
<dbReference type="AlphaFoldDB" id="A0AAU2V8X0"/>
<accession>A0AAU2V8X0</accession>